<comment type="caution">
    <text evidence="5">The sequence shown here is derived from an EMBL/GenBank/DDBJ whole genome shotgun (WGS) entry which is preliminary data.</text>
</comment>
<evidence type="ECO:0000256" key="4">
    <source>
        <dbReference type="SAM" id="Phobius"/>
    </source>
</evidence>
<dbReference type="InterPro" id="IPR036259">
    <property type="entry name" value="MFS_trans_sf"/>
</dbReference>
<dbReference type="PANTHER" id="PTHR23526:SF2">
    <property type="entry name" value="MAJOR FACILITATOR SUPERFAMILY (MFS) PROFILE DOMAIN-CONTAINING PROTEIN"/>
    <property type="match status" value="1"/>
</dbReference>
<dbReference type="InterPro" id="IPR011701">
    <property type="entry name" value="MFS"/>
</dbReference>
<dbReference type="EMBL" id="QCXX01000003">
    <property type="protein sequence ID" value="PUV24616.1"/>
    <property type="molecule type" value="Genomic_DNA"/>
</dbReference>
<gene>
    <name evidence="5" type="ORF">DCO56_13060</name>
</gene>
<dbReference type="AlphaFoldDB" id="A0A363NUX9"/>
<dbReference type="InterPro" id="IPR052528">
    <property type="entry name" value="Sugar_transport-like"/>
</dbReference>
<feature type="transmembrane region" description="Helical" evidence="4">
    <location>
        <begin position="81"/>
        <end position="102"/>
    </location>
</feature>
<dbReference type="OrthoDB" id="9772882at2"/>
<keyword evidence="2 4" id="KW-1133">Transmembrane helix</keyword>
<dbReference type="Gene3D" id="1.20.1250.20">
    <property type="entry name" value="MFS general substrate transporter like domains"/>
    <property type="match status" value="2"/>
</dbReference>
<evidence type="ECO:0000313" key="6">
    <source>
        <dbReference type="Proteomes" id="UP000250831"/>
    </source>
</evidence>
<sequence length="488" mass="54240">MKPKLHLEPAEINRSLRMVIIDGLCSEVVVCLSSGAILVGAALLLGASNFQIGLLASFPTLCNLAQLLTILLIQRYPNRKLITVLAVFLAKMPLLIIGIVLWRNTQLSFSILLVFMFIHYFLSAIGGAGWNAWIKDLVPEQQLGTYFSKRTRLMQLTNIAVSLAVAALVDYYTKYKGDELPNLYGIYFFAAGLIGAIGAFFLIQASEPKQEISGGNLGRLLLEPLKNTNFKNLLIFNAAWVLAINLAIPFFTVFMLQTLGLSMKVVILLTVVSQIASVAGLPLWGKLSDRYSNKSIIYLTAPIYICCILLWIFVGIYSRALPNLILLVVLHIMTGISTGGINLALTNIGLKLAPKTDAIIYITVKNMVASFFTALGPILGGLLVDYFATRELQISISWKSPNLESVAKLIYLHEWNFLFLLASILSFFSLRWLGKVQENGEVSHQLVKRIMKKRFRAGLKERLLVGNIITLHAQLKQILKRKELPTKE</sequence>
<feature type="transmembrane region" description="Helical" evidence="4">
    <location>
        <begin position="52"/>
        <end position="74"/>
    </location>
</feature>
<feature type="transmembrane region" description="Helical" evidence="4">
    <location>
        <begin position="153"/>
        <end position="172"/>
    </location>
</feature>
<proteinExistence type="predicted"/>
<evidence type="ECO:0000313" key="5">
    <source>
        <dbReference type="EMBL" id="PUV24616.1"/>
    </source>
</evidence>
<dbReference type="Proteomes" id="UP000250831">
    <property type="component" value="Unassembled WGS sequence"/>
</dbReference>
<evidence type="ECO:0000256" key="2">
    <source>
        <dbReference type="ARBA" id="ARBA00022989"/>
    </source>
</evidence>
<dbReference type="SUPFAM" id="SSF103473">
    <property type="entry name" value="MFS general substrate transporter"/>
    <property type="match status" value="1"/>
</dbReference>
<reference evidence="5 6" key="1">
    <citation type="submission" date="2018-04" db="EMBL/GenBank/DDBJ databases">
        <title>Sphingobacterium sp. M46 Genome.</title>
        <authorList>
            <person name="Cheng J."/>
            <person name="Li Y."/>
        </authorList>
    </citation>
    <scope>NUCLEOTIDE SEQUENCE [LARGE SCALE GENOMIC DNA]</scope>
    <source>
        <strain evidence="5 6">M46</strain>
    </source>
</reference>
<feature type="transmembrane region" description="Helical" evidence="4">
    <location>
        <begin position="108"/>
        <end position="133"/>
    </location>
</feature>
<protein>
    <submittedName>
        <fullName evidence="5">MFS transporter</fullName>
    </submittedName>
</protein>
<feature type="transmembrane region" description="Helical" evidence="4">
    <location>
        <begin position="296"/>
        <end position="318"/>
    </location>
</feature>
<keyword evidence="6" id="KW-1185">Reference proteome</keyword>
<feature type="transmembrane region" description="Helical" evidence="4">
    <location>
        <begin position="409"/>
        <end position="430"/>
    </location>
</feature>
<keyword evidence="1 4" id="KW-0812">Transmembrane</keyword>
<organism evidence="5 6">
    <name type="scientific">Sphingobacterium athyrii</name>
    <dbReference type="NCBI Taxonomy" id="2152717"/>
    <lineage>
        <taxon>Bacteria</taxon>
        <taxon>Pseudomonadati</taxon>
        <taxon>Bacteroidota</taxon>
        <taxon>Sphingobacteriia</taxon>
        <taxon>Sphingobacteriales</taxon>
        <taxon>Sphingobacteriaceae</taxon>
        <taxon>Sphingobacterium</taxon>
    </lineage>
</organism>
<feature type="transmembrane region" description="Helical" evidence="4">
    <location>
        <begin position="324"/>
        <end position="345"/>
    </location>
</feature>
<accession>A0A363NUX9</accession>
<evidence type="ECO:0000256" key="3">
    <source>
        <dbReference type="ARBA" id="ARBA00023136"/>
    </source>
</evidence>
<feature type="transmembrane region" description="Helical" evidence="4">
    <location>
        <begin position="20"/>
        <end position="46"/>
    </location>
</feature>
<keyword evidence="3 4" id="KW-0472">Membrane</keyword>
<feature type="transmembrane region" description="Helical" evidence="4">
    <location>
        <begin position="265"/>
        <end position="284"/>
    </location>
</feature>
<feature type="transmembrane region" description="Helical" evidence="4">
    <location>
        <begin position="184"/>
        <end position="203"/>
    </location>
</feature>
<feature type="transmembrane region" description="Helical" evidence="4">
    <location>
        <begin position="366"/>
        <end position="389"/>
    </location>
</feature>
<evidence type="ECO:0000256" key="1">
    <source>
        <dbReference type="ARBA" id="ARBA00022692"/>
    </source>
</evidence>
<dbReference type="GO" id="GO:0022857">
    <property type="term" value="F:transmembrane transporter activity"/>
    <property type="evidence" value="ECO:0007669"/>
    <property type="project" value="InterPro"/>
</dbReference>
<feature type="transmembrane region" description="Helical" evidence="4">
    <location>
        <begin position="234"/>
        <end position="259"/>
    </location>
</feature>
<name>A0A363NUX9_9SPHI</name>
<dbReference type="Pfam" id="PF07690">
    <property type="entry name" value="MFS_1"/>
    <property type="match status" value="1"/>
</dbReference>
<dbReference type="PANTHER" id="PTHR23526">
    <property type="entry name" value="INTEGRAL MEMBRANE TRANSPORT PROTEIN-RELATED"/>
    <property type="match status" value="1"/>
</dbReference>